<dbReference type="KEGG" id="tpla:ElP_32580"/>
<organism evidence="1 2">
    <name type="scientific">Tautonia plasticadhaerens</name>
    <dbReference type="NCBI Taxonomy" id="2527974"/>
    <lineage>
        <taxon>Bacteria</taxon>
        <taxon>Pseudomonadati</taxon>
        <taxon>Planctomycetota</taxon>
        <taxon>Planctomycetia</taxon>
        <taxon>Isosphaerales</taxon>
        <taxon>Isosphaeraceae</taxon>
        <taxon>Tautonia</taxon>
    </lineage>
</organism>
<gene>
    <name evidence="1" type="ORF">ElP_32580</name>
</gene>
<keyword evidence="2" id="KW-1185">Reference proteome</keyword>
<name>A0A518H3C8_9BACT</name>
<evidence type="ECO:0000313" key="2">
    <source>
        <dbReference type="Proteomes" id="UP000317835"/>
    </source>
</evidence>
<dbReference type="RefSeq" id="WP_197447025.1">
    <property type="nucleotide sequence ID" value="NZ_CP036426.1"/>
</dbReference>
<dbReference type="AlphaFoldDB" id="A0A518H3C8"/>
<proteinExistence type="predicted"/>
<reference evidence="1 2" key="1">
    <citation type="submission" date="2019-02" db="EMBL/GenBank/DDBJ databases">
        <title>Deep-cultivation of Planctomycetes and their phenomic and genomic characterization uncovers novel biology.</title>
        <authorList>
            <person name="Wiegand S."/>
            <person name="Jogler M."/>
            <person name="Boedeker C."/>
            <person name="Pinto D."/>
            <person name="Vollmers J."/>
            <person name="Rivas-Marin E."/>
            <person name="Kohn T."/>
            <person name="Peeters S.H."/>
            <person name="Heuer A."/>
            <person name="Rast P."/>
            <person name="Oberbeckmann S."/>
            <person name="Bunk B."/>
            <person name="Jeske O."/>
            <person name="Meyerdierks A."/>
            <person name="Storesund J.E."/>
            <person name="Kallscheuer N."/>
            <person name="Luecker S."/>
            <person name="Lage O.M."/>
            <person name="Pohl T."/>
            <person name="Merkel B.J."/>
            <person name="Hornburger P."/>
            <person name="Mueller R.-W."/>
            <person name="Bruemmer F."/>
            <person name="Labrenz M."/>
            <person name="Spormann A.M."/>
            <person name="Op den Camp H."/>
            <person name="Overmann J."/>
            <person name="Amann R."/>
            <person name="Jetten M.S.M."/>
            <person name="Mascher T."/>
            <person name="Medema M.H."/>
            <person name="Devos D.P."/>
            <person name="Kaster A.-K."/>
            <person name="Ovreas L."/>
            <person name="Rohde M."/>
            <person name="Galperin M.Y."/>
            <person name="Jogler C."/>
        </authorList>
    </citation>
    <scope>NUCLEOTIDE SEQUENCE [LARGE SCALE GENOMIC DNA]</scope>
    <source>
        <strain evidence="1 2">ElP</strain>
    </source>
</reference>
<sequence length="56" mass="6266">MRGIARIIELGGGFAALRDNPIRIDLQGFGRMSGENIVAQGYVERFQRQCADRDRA</sequence>
<dbReference type="Proteomes" id="UP000317835">
    <property type="component" value="Chromosome"/>
</dbReference>
<protein>
    <submittedName>
        <fullName evidence="1">Uncharacterized protein</fullName>
    </submittedName>
</protein>
<evidence type="ECO:0000313" key="1">
    <source>
        <dbReference type="EMBL" id="QDV35355.1"/>
    </source>
</evidence>
<accession>A0A518H3C8</accession>
<dbReference type="EMBL" id="CP036426">
    <property type="protein sequence ID" value="QDV35355.1"/>
    <property type="molecule type" value="Genomic_DNA"/>
</dbReference>